<organism evidence="1">
    <name type="scientific">freshwater metagenome</name>
    <dbReference type="NCBI Taxonomy" id="449393"/>
    <lineage>
        <taxon>unclassified sequences</taxon>
        <taxon>metagenomes</taxon>
        <taxon>ecological metagenomes</taxon>
    </lineage>
</organism>
<gene>
    <name evidence="1" type="ORF">UFOPK1438_00261</name>
</gene>
<accession>A0A6J6BE98</accession>
<protein>
    <submittedName>
        <fullName evidence="1">Unannotated protein</fullName>
    </submittedName>
</protein>
<evidence type="ECO:0000313" key="1">
    <source>
        <dbReference type="EMBL" id="CAB4536709.1"/>
    </source>
</evidence>
<name>A0A6J6BE98_9ZZZZ</name>
<sequence length="38" mass="4130">MTPSGERSTVADIFAITKPGERCDVRMISPALRAAQPR</sequence>
<dbReference type="EMBL" id="CAEZSM010000019">
    <property type="protein sequence ID" value="CAB4536709.1"/>
    <property type="molecule type" value="Genomic_DNA"/>
</dbReference>
<dbReference type="AlphaFoldDB" id="A0A6J6BE98"/>
<reference evidence="1" key="1">
    <citation type="submission" date="2020-05" db="EMBL/GenBank/DDBJ databases">
        <authorList>
            <person name="Chiriac C."/>
            <person name="Salcher M."/>
            <person name="Ghai R."/>
            <person name="Kavagutti S V."/>
        </authorList>
    </citation>
    <scope>NUCLEOTIDE SEQUENCE</scope>
</reference>
<proteinExistence type="predicted"/>